<evidence type="ECO:0000259" key="5">
    <source>
        <dbReference type="PROSITE" id="PS51891"/>
    </source>
</evidence>
<dbReference type="GO" id="GO:0046872">
    <property type="term" value="F:metal ion binding"/>
    <property type="evidence" value="ECO:0007669"/>
    <property type="project" value="UniProtKB-KW"/>
</dbReference>
<dbReference type="SUPFAM" id="SSF51316">
    <property type="entry name" value="Mss4-like"/>
    <property type="match status" value="1"/>
</dbReference>
<reference evidence="6 7" key="1">
    <citation type="journal article" date="2020" name="ISME J.">
        <title>Uncovering the hidden diversity of litter-decomposition mechanisms in mushroom-forming fungi.</title>
        <authorList>
            <person name="Floudas D."/>
            <person name="Bentzer J."/>
            <person name="Ahren D."/>
            <person name="Johansson T."/>
            <person name="Persson P."/>
            <person name="Tunlid A."/>
        </authorList>
    </citation>
    <scope>NUCLEOTIDE SEQUENCE [LARGE SCALE GENOMIC DNA]</scope>
    <source>
        <strain evidence="6 7">CBS 175.51</strain>
    </source>
</reference>
<dbReference type="InterPro" id="IPR011057">
    <property type="entry name" value="Mss4-like_sf"/>
</dbReference>
<dbReference type="InterPro" id="IPR006913">
    <property type="entry name" value="CENP-V/GFA"/>
</dbReference>
<dbReference type="AlphaFoldDB" id="A0A8H5FFN4"/>
<dbReference type="GO" id="GO:0016846">
    <property type="term" value="F:carbon-sulfur lyase activity"/>
    <property type="evidence" value="ECO:0007669"/>
    <property type="project" value="InterPro"/>
</dbReference>
<comment type="caution">
    <text evidence="6">The sequence shown here is derived from an EMBL/GenBank/DDBJ whole genome shotgun (WGS) entry which is preliminary data.</text>
</comment>
<evidence type="ECO:0000256" key="1">
    <source>
        <dbReference type="ARBA" id="ARBA00005495"/>
    </source>
</evidence>
<keyword evidence="7" id="KW-1185">Reference proteome</keyword>
<evidence type="ECO:0000313" key="6">
    <source>
        <dbReference type="EMBL" id="KAF5334693.1"/>
    </source>
</evidence>
<dbReference type="Pfam" id="PF04828">
    <property type="entry name" value="GFA"/>
    <property type="match status" value="1"/>
</dbReference>
<evidence type="ECO:0000313" key="7">
    <source>
        <dbReference type="Proteomes" id="UP000541558"/>
    </source>
</evidence>
<keyword evidence="3" id="KW-0862">Zinc</keyword>
<keyword evidence="4" id="KW-0456">Lyase</keyword>
<keyword evidence="2" id="KW-0479">Metal-binding</keyword>
<evidence type="ECO:0000256" key="3">
    <source>
        <dbReference type="ARBA" id="ARBA00022833"/>
    </source>
</evidence>
<dbReference type="PROSITE" id="PS51891">
    <property type="entry name" value="CENP_V_GFA"/>
    <property type="match status" value="1"/>
</dbReference>
<sequence>MLRNDEESVEPMTSFTPTRRYALDGITTRSLPAINIIPSLRSSSNSNALRLPFDYSSTITMSDNTIKGECLCGKTTVVIENGDSFKDQIICHCWDCKQTSGSAFSTNILAPKKDTKIEGPVKEYNVIAASGNTVTRVFCENCGSAILHRSVAFGEAAAIQTGNFRYFADKPVALELFTKDRFAAIAPVEGAKQLTAALTA</sequence>
<comment type="similarity">
    <text evidence="1">Belongs to the Gfa family.</text>
</comment>
<dbReference type="PANTHER" id="PTHR33337">
    <property type="entry name" value="GFA DOMAIN-CONTAINING PROTEIN"/>
    <property type="match status" value="1"/>
</dbReference>
<organism evidence="6 7">
    <name type="scientific">Ephemerocybe angulata</name>
    <dbReference type="NCBI Taxonomy" id="980116"/>
    <lineage>
        <taxon>Eukaryota</taxon>
        <taxon>Fungi</taxon>
        <taxon>Dikarya</taxon>
        <taxon>Basidiomycota</taxon>
        <taxon>Agaricomycotina</taxon>
        <taxon>Agaricomycetes</taxon>
        <taxon>Agaricomycetidae</taxon>
        <taxon>Agaricales</taxon>
        <taxon>Agaricineae</taxon>
        <taxon>Psathyrellaceae</taxon>
        <taxon>Ephemerocybe</taxon>
    </lineage>
</organism>
<protein>
    <recommendedName>
        <fullName evidence="5">CENP-V/GFA domain-containing protein</fullName>
    </recommendedName>
</protein>
<dbReference type="Gene3D" id="3.90.1590.10">
    <property type="entry name" value="glutathione-dependent formaldehyde- activating enzyme (gfa)"/>
    <property type="match status" value="1"/>
</dbReference>
<evidence type="ECO:0000256" key="2">
    <source>
        <dbReference type="ARBA" id="ARBA00022723"/>
    </source>
</evidence>
<evidence type="ECO:0000256" key="4">
    <source>
        <dbReference type="ARBA" id="ARBA00023239"/>
    </source>
</evidence>
<dbReference type="EMBL" id="JAACJK010000067">
    <property type="protein sequence ID" value="KAF5334693.1"/>
    <property type="molecule type" value="Genomic_DNA"/>
</dbReference>
<feature type="domain" description="CENP-V/GFA" evidence="5">
    <location>
        <begin position="66"/>
        <end position="178"/>
    </location>
</feature>
<proteinExistence type="inferred from homology"/>
<gene>
    <name evidence="6" type="ORF">D9611_011941</name>
</gene>
<name>A0A8H5FFN4_9AGAR</name>
<dbReference type="PANTHER" id="PTHR33337:SF40">
    <property type="entry name" value="CENP-V_GFA DOMAIN-CONTAINING PROTEIN-RELATED"/>
    <property type="match status" value="1"/>
</dbReference>
<dbReference type="OrthoDB" id="428768at2759"/>
<accession>A0A8H5FFN4</accession>
<dbReference type="Proteomes" id="UP000541558">
    <property type="component" value="Unassembled WGS sequence"/>
</dbReference>